<dbReference type="Proteomes" id="UP000325434">
    <property type="component" value="Unassembled WGS sequence"/>
</dbReference>
<proteinExistence type="predicted"/>
<dbReference type="AlphaFoldDB" id="A0A5N6HC17"/>
<gene>
    <name evidence="1" type="ORF">BDV35DRAFT_295513</name>
</gene>
<name>A0A5N6HC17_ASPFL</name>
<reference evidence="1" key="1">
    <citation type="submission" date="2019-04" db="EMBL/GenBank/DDBJ databases">
        <title>Friends and foes A comparative genomics study of 23 Aspergillus species from section Flavi.</title>
        <authorList>
            <consortium name="DOE Joint Genome Institute"/>
            <person name="Kjaerbolling I."/>
            <person name="Vesth T."/>
            <person name="Frisvad J.C."/>
            <person name="Nybo J.L."/>
            <person name="Theobald S."/>
            <person name="Kildgaard S."/>
            <person name="Isbrandt T."/>
            <person name="Kuo A."/>
            <person name="Sato A."/>
            <person name="Lyhne E.K."/>
            <person name="Kogle M.E."/>
            <person name="Wiebenga A."/>
            <person name="Kun R.S."/>
            <person name="Lubbers R.J."/>
            <person name="Makela M.R."/>
            <person name="Barry K."/>
            <person name="Chovatia M."/>
            <person name="Clum A."/>
            <person name="Daum C."/>
            <person name="Haridas S."/>
            <person name="He G."/>
            <person name="LaButti K."/>
            <person name="Lipzen A."/>
            <person name="Mondo S."/>
            <person name="Riley R."/>
            <person name="Salamov A."/>
            <person name="Simmons B.A."/>
            <person name="Magnuson J.K."/>
            <person name="Henrissat B."/>
            <person name="Mortensen U.H."/>
            <person name="Larsen T.O."/>
            <person name="Devries R.P."/>
            <person name="Grigoriev I.V."/>
            <person name="Machida M."/>
            <person name="Baker S.E."/>
            <person name="Andersen M.R."/>
        </authorList>
    </citation>
    <scope>NUCLEOTIDE SEQUENCE [LARGE SCALE GENOMIC DNA]</scope>
    <source>
        <strain evidence="1">CBS 121.62</strain>
    </source>
</reference>
<dbReference type="EMBL" id="ML734558">
    <property type="protein sequence ID" value="KAB8251778.1"/>
    <property type="molecule type" value="Genomic_DNA"/>
</dbReference>
<sequence length="104" mass="11801">MAAVEPQILWKSNRPKNDRHRVEIRTPTLMRSAAPAAVGNGHLAQTDRGLLGWTIRSIFHPPFFCTFFFCLITFQQIGQESDKWLFSYMGGCPRGPRLGVEEPP</sequence>
<protein>
    <submittedName>
        <fullName evidence="1">Uncharacterized protein</fullName>
    </submittedName>
</protein>
<organism evidence="1">
    <name type="scientific">Aspergillus flavus</name>
    <dbReference type="NCBI Taxonomy" id="5059"/>
    <lineage>
        <taxon>Eukaryota</taxon>
        <taxon>Fungi</taxon>
        <taxon>Dikarya</taxon>
        <taxon>Ascomycota</taxon>
        <taxon>Pezizomycotina</taxon>
        <taxon>Eurotiomycetes</taxon>
        <taxon>Eurotiomycetidae</taxon>
        <taxon>Eurotiales</taxon>
        <taxon>Aspergillaceae</taxon>
        <taxon>Aspergillus</taxon>
        <taxon>Aspergillus subgen. Circumdati</taxon>
    </lineage>
</organism>
<evidence type="ECO:0000313" key="1">
    <source>
        <dbReference type="EMBL" id="KAB8251778.1"/>
    </source>
</evidence>
<accession>A0A5N6HC17</accession>